<evidence type="ECO:0000313" key="4">
    <source>
        <dbReference type="Proteomes" id="UP000284395"/>
    </source>
</evidence>
<evidence type="ECO:0000256" key="1">
    <source>
        <dbReference type="ARBA" id="ARBA00007613"/>
    </source>
</evidence>
<reference evidence="3 4" key="1">
    <citation type="submission" date="2018-09" db="EMBL/GenBank/DDBJ databases">
        <title>Altererythrobacter spongiae sp. nov., isolated from a marine sponge.</title>
        <authorList>
            <person name="Zhuang L."/>
            <person name="Luo L."/>
        </authorList>
    </citation>
    <scope>NUCLEOTIDE SEQUENCE [LARGE SCALE GENOMIC DNA]</scope>
    <source>
        <strain evidence="3 4">HN-Y73</strain>
    </source>
</reference>
<dbReference type="GO" id="GO:0005886">
    <property type="term" value="C:plasma membrane"/>
    <property type="evidence" value="ECO:0007669"/>
    <property type="project" value="UniProtKB-SubCell"/>
</dbReference>
<dbReference type="EMBL" id="RAPF01000001">
    <property type="protein sequence ID" value="RKF23022.1"/>
    <property type="molecule type" value="Genomic_DNA"/>
</dbReference>
<keyword evidence="4" id="KW-1185">Reference proteome</keyword>
<dbReference type="Gene3D" id="2.20.200.10">
    <property type="entry name" value="Outer membrane efflux proteins (OEP)"/>
    <property type="match status" value="1"/>
</dbReference>
<dbReference type="PROSITE" id="PS51257">
    <property type="entry name" value="PROKAR_LIPOPROTEIN"/>
    <property type="match status" value="1"/>
</dbReference>
<dbReference type="NCBIfam" id="TIGR01845">
    <property type="entry name" value="outer_NodT"/>
    <property type="match status" value="1"/>
</dbReference>
<keyword evidence="2" id="KW-0812">Transmembrane</keyword>
<comment type="subcellular location">
    <subcellularLocation>
        <location evidence="2">Cell membrane</location>
        <topology evidence="2">Lipid-anchor</topology>
    </subcellularLocation>
</comment>
<dbReference type="Gene3D" id="1.20.1600.10">
    <property type="entry name" value="Outer membrane efflux proteins (OEP)"/>
    <property type="match status" value="1"/>
</dbReference>
<dbReference type="PANTHER" id="PTHR30203:SF32">
    <property type="entry name" value="CATION EFFLUX SYSTEM PROTEIN CUSC"/>
    <property type="match status" value="1"/>
</dbReference>
<feature type="chain" id="PRO_5018810993" evidence="2">
    <location>
        <begin position="23"/>
        <end position="463"/>
    </location>
</feature>
<dbReference type="InterPro" id="IPR010131">
    <property type="entry name" value="MdtP/NodT-like"/>
</dbReference>
<dbReference type="Pfam" id="PF02321">
    <property type="entry name" value="OEP"/>
    <property type="match status" value="2"/>
</dbReference>
<evidence type="ECO:0000256" key="2">
    <source>
        <dbReference type="RuleBase" id="RU362097"/>
    </source>
</evidence>
<sequence length="463" mass="49524">MVKRYRLILTATALLLSGCNMGPQYERPAAPIAPEWPQGAAYDPALSGKAGLPWRSMIANRKLRHVIGQMLENNRDLQASLANMQSARAQYRAQRSDLFPSLTADGSASFTDRDNNNGVPVNSESYNASIGFSAFEIDLFGRLRNQTKAQFEAYLATQSGMQATRLSLVAETATAYATLAADRDLLAIAQDTAASAERSVTLNQELLDSGLGAGADVESARTVLAQAQSDIADYTTQVAQDRNALELLVGAPVTEEWLPASLNELESSVGIVPAGLSSEVLLQRPDVVEAEHSLKSANASIGAARAAFFPTISLTATLGVASTALSSLFDGNSQFLTASPSASVPLIGGPQGANVDYAKAQRDYAVALYERTVQEAFRDVADALARRGTITDQRQAQERLVTSAQRSLSLSEQRYRAGIAGFIETLTAQRTLYSARRSEVAAQLLDISNRFTLYSAIGSDDSL</sequence>
<dbReference type="InterPro" id="IPR003423">
    <property type="entry name" value="OMP_efflux"/>
</dbReference>
<dbReference type="PANTHER" id="PTHR30203">
    <property type="entry name" value="OUTER MEMBRANE CATION EFFLUX PROTEIN"/>
    <property type="match status" value="1"/>
</dbReference>
<keyword evidence="2" id="KW-0472">Membrane</keyword>
<keyword evidence="2" id="KW-0564">Palmitate</keyword>
<gene>
    <name evidence="3" type="ORF">D6851_00460</name>
</gene>
<evidence type="ECO:0000313" key="3">
    <source>
        <dbReference type="EMBL" id="RKF23022.1"/>
    </source>
</evidence>
<dbReference type="AlphaFoldDB" id="A0A420EQS3"/>
<keyword evidence="2" id="KW-1134">Transmembrane beta strand</keyword>
<keyword evidence="2" id="KW-0449">Lipoprotein</keyword>
<dbReference type="OrthoDB" id="7181739at2"/>
<accession>A0A420EQS3</accession>
<protein>
    <submittedName>
        <fullName evidence="3">Efflux transporter outer membrane subunit</fullName>
    </submittedName>
</protein>
<keyword evidence="2" id="KW-0732">Signal</keyword>
<feature type="signal peptide" evidence="2">
    <location>
        <begin position="1"/>
        <end position="22"/>
    </location>
</feature>
<name>A0A420EQS3_9SPHN</name>
<comment type="similarity">
    <text evidence="1 2">Belongs to the outer membrane factor (OMF) (TC 1.B.17) family.</text>
</comment>
<proteinExistence type="inferred from homology"/>
<comment type="caution">
    <text evidence="3">The sequence shown here is derived from an EMBL/GenBank/DDBJ whole genome shotgun (WGS) entry which is preliminary data.</text>
</comment>
<dbReference type="Proteomes" id="UP000284395">
    <property type="component" value="Unassembled WGS sequence"/>
</dbReference>
<organism evidence="3 4">
    <name type="scientific">Altericroceibacterium spongiae</name>
    <dbReference type="NCBI Taxonomy" id="2320269"/>
    <lineage>
        <taxon>Bacteria</taxon>
        <taxon>Pseudomonadati</taxon>
        <taxon>Pseudomonadota</taxon>
        <taxon>Alphaproteobacteria</taxon>
        <taxon>Sphingomonadales</taxon>
        <taxon>Erythrobacteraceae</taxon>
        <taxon>Altericroceibacterium</taxon>
    </lineage>
</organism>
<dbReference type="SUPFAM" id="SSF56954">
    <property type="entry name" value="Outer membrane efflux proteins (OEP)"/>
    <property type="match status" value="1"/>
</dbReference>
<dbReference type="GO" id="GO:0015562">
    <property type="term" value="F:efflux transmembrane transporter activity"/>
    <property type="evidence" value="ECO:0007669"/>
    <property type="project" value="InterPro"/>
</dbReference>